<dbReference type="Proteomes" id="UP001212841">
    <property type="component" value="Unassembled WGS sequence"/>
</dbReference>
<gene>
    <name evidence="3" type="ORF">HK097_003314</name>
</gene>
<name>A0AAD5S3G4_9FUNG</name>
<dbReference type="SMART" id="SM00320">
    <property type="entry name" value="WD40"/>
    <property type="match status" value="5"/>
</dbReference>
<dbReference type="Gene3D" id="2.130.10.10">
    <property type="entry name" value="YVTN repeat-like/Quinoprotein amine dehydrogenase"/>
    <property type="match status" value="2"/>
</dbReference>
<organism evidence="3 4">
    <name type="scientific">Rhizophlyctis rosea</name>
    <dbReference type="NCBI Taxonomy" id="64517"/>
    <lineage>
        <taxon>Eukaryota</taxon>
        <taxon>Fungi</taxon>
        <taxon>Fungi incertae sedis</taxon>
        <taxon>Chytridiomycota</taxon>
        <taxon>Chytridiomycota incertae sedis</taxon>
        <taxon>Chytridiomycetes</taxon>
        <taxon>Rhizophlyctidales</taxon>
        <taxon>Rhizophlyctidaceae</taxon>
        <taxon>Rhizophlyctis</taxon>
    </lineage>
</organism>
<proteinExistence type="predicted"/>
<feature type="repeat" description="WD" evidence="1">
    <location>
        <begin position="264"/>
        <end position="306"/>
    </location>
</feature>
<feature type="repeat" description="WD" evidence="1">
    <location>
        <begin position="214"/>
        <end position="246"/>
    </location>
</feature>
<dbReference type="Pfam" id="PF00400">
    <property type="entry name" value="WD40"/>
    <property type="match status" value="3"/>
</dbReference>
<dbReference type="PROSITE" id="PS50294">
    <property type="entry name" value="WD_REPEATS_REGION"/>
    <property type="match status" value="1"/>
</dbReference>
<evidence type="ECO:0000313" key="4">
    <source>
        <dbReference type="Proteomes" id="UP001212841"/>
    </source>
</evidence>
<evidence type="ECO:0000256" key="2">
    <source>
        <dbReference type="SAM" id="MobiDB-lite"/>
    </source>
</evidence>
<keyword evidence="4" id="KW-1185">Reference proteome</keyword>
<keyword evidence="1" id="KW-0853">WD repeat</keyword>
<evidence type="ECO:0008006" key="5">
    <source>
        <dbReference type="Google" id="ProtNLM"/>
    </source>
</evidence>
<dbReference type="InterPro" id="IPR036322">
    <property type="entry name" value="WD40_repeat_dom_sf"/>
</dbReference>
<dbReference type="AlphaFoldDB" id="A0AAD5S3G4"/>
<dbReference type="InterPro" id="IPR001680">
    <property type="entry name" value="WD40_rpt"/>
</dbReference>
<dbReference type="SUPFAM" id="SSF50978">
    <property type="entry name" value="WD40 repeat-like"/>
    <property type="match status" value="1"/>
</dbReference>
<sequence>MAYPTRNSNLTGLPTNAPLKPGDEPDPRRLISNDIKAGPGATGAYPAPTMRTSREPLAGGVRGSRENLGVSQSIAGSYSALSESGFDSRSGIGKKGKLMGSFGNLHRKEPVINGMLRSRMIREEDSEIYTVKFSPDDEYVAVGCGNAKIQVYSTRANDLAQTLSSPADTKVPCTCICFRPDASVYRNRNVLAASFADGKLIHYHYTSGQLISVIDEDENQINCVSYSADGKQFVTGGSDMHLRIYDGVTQKETLKMFTGRGDTTAGHSSKIFAVKFHPKDPKFLISAGWDNTIQMWDQRARCSIRSIYRPFICGDSLDFDSSGDRILSGSYLKEDPLQIWSWQTGHLIQTVPWSILENEKRHCLLYSAQFSKGPSEENKNRFIVAGGGGPNNEIKVFDARNGRAVGMVTNLANAVFSVAISHNDSMIALGGGGKTLYLYDVDTATNVTDFVY</sequence>
<evidence type="ECO:0000313" key="3">
    <source>
        <dbReference type="EMBL" id="KAJ3037998.1"/>
    </source>
</evidence>
<feature type="region of interest" description="Disordered" evidence="2">
    <location>
        <begin position="1"/>
        <end position="29"/>
    </location>
</feature>
<protein>
    <recommendedName>
        <fullName evidence="5">WD repeat-containing protein 55 homolog</fullName>
    </recommendedName>
</protein>
<dbReference type="PANTHER" id="PTHR47822">
    <property type="entry name" value="CARBOHYDRATE BINDING DOMAIN CONTAINING PROTEIN"/>
    <property type="match status" value="1"/>
</dbReference>
<evidence type="ECO:0000256" key="1">
    <source>
        <dbReference type="PROSITE-ProRule" id="PRU00221"/>
    </source>
</evidence>
<accession>A0AAD5S3G4</accession>
<comment type="caution">
    <text evidence="3">The sequence shown here is derived from an EMBL/GenBank/DDBJ whole genome shotgun (WGS) entry which is preliminary data.</text>
</comment>
<dbReference type="PROSITE" id="PS50082">
    <property type="entry name" value="WD_REPEATS_2"/>
    <property type="match status" value="2"/>
</dbReference>
<dbReference type="EMBL" id="JADGJD010001776">
    <property type="protein sequence ID" value="KAJ3037998.1"/>
    <property type="molecule type" value="Genomic_DNA"/>
</dbReference>
<reference evidence="3" key="1">
    <citation type="submission" date="2020-05" db="EMBL/GenBank/DDBJ databases">
        <title>Phylogenomic resolution of chytrid fungi.</title>
        <authorList>
            <person name="Stajich J.E."/>
            <person name="Amses K."/>
            <person name="Simmons R."/>
            <person name="Seto K."/>
            <person name="Myers J."/>
            <person name="Bonds A."/>
            <person name="Quandt C.A."/>
            <person name="Barry K."/>
            <person name="Liu P."/>
            <person name="Grigoriev I."/>
            <person name="Longcore J.E."/>
            <person name="James T.Y."/>
        </authorList>
    </citation>
    <scope>NUCLEOTIDE SEQUENCE</scope>
    <source>
        <strain evidence="3">JEL0318</strain>
    </source>
</reference>
<dbReference type="PANTHER" id="PTHR47822:SF2">
    <property type="entry name" value="F-BOX AND WD-40 DOMAIN PROTEIN 7"/>
    <property type="match status" value="1"/>
</dbReference>
<dbReference type="InterPro" id="IPR015943">
    <property type="entry name" value="WD40/YVTN_repeat-like_dom_sf"/>
</dbReference>
<feature type="compositionally biased region" description="Polar residues" evidence="2">
    <location>
        <begin position="1"/>
        <end position="14"/>
    </location>
</feature>